<feature type="non-terminal residue" evidence="3">
    <location>
        <position position="152"/>
    </location>
</feature>
<protein>
    <recommendedName>
        <fullName evidence="2">DUF4283 domain-containing protein</fullName>
    </recommendedName>
</protein>
<evidence type="ECO:0000256" key="1">
    <source>
        <dbReference type="SAM" id="MobiDB-lite"/>
    </source>
</evidence>
<evidence type="ECO:0000313" key="4">
    <source>
        <dbReference type="Proteomes" id="UP001341840"/>
    </source>
</evidence>
<keyword evidence="4" id="KW-1185">Reference proteome</keyword>
<feature type="region of interest" description="Disordered" evidence="1">
    <location>
        <begin position="22"/>
        <end position="72"/>
    </location>
</feature>
<sequence>MVNQTAIIGRKGRRRTYADLVLHGTAKPVSDSEESNNEEDGSSEDELIEEEHDTNMKDQGQGNNSRGDKAPSWYRARKLQDGTISIQVSKAREKVLERPWKKALIIKLLGRRVAYGVLKRRLEYMWAKIGGMDLINVGNDYFIVRLFNEDDY</sequence>
<organism evidence="3 4">
    <name type="scientific">Stylosanthes scabra</name>
    <dbReference type="NCBI Taxonomy" id="79078"/>
    <lineage>
        <taxon>Eukaryota</taxon>
        <taxon>Viridiplantae</taxon>
        <taxon>Streptophyta</taxon>
        <taxon>Embryophyta</taxon>
        <taxon>Tracheophyta</taxon>
        <taxon>Spermatophyta</taxon>
        <taxon>Magnoliopsida</taxon>
        <taxon>eudicotyledons</taxon>
        <taxon>Gunneridae</taxon>
        <taxon>Pentapetalae</taxon>
        <taxon>rosids</taxon>
        <taxon>fabids</taxon>
        <taxon>Fabales</taxon>
        <taxon>Fabaceae</taxon>
        <taxon>Papilionoideae</taxon>
        <taxon>50 kb inversion clade</taxon>
        <taxon>dalbergioids sensu lato</taxon>
        <taxon>Dalbergieae</taxon>
        <taxon>Pterocarpus clade</taxon>
        <taxon>Stylosanthes</taxon>
    </lineage>
</organism>
<evidence type="ECO:0000313" key="3">
    <source>
        <dbReference type="EMBL" id="MED6197569.1"/>
    </source>
</evidence>
<dbReference type="InterPro" id="IPR025558">
    <property type="entry name" value="DUF4283"/>
</dbReference>
<gene>
    <name evidence="3" type="ORF">PIB30_057647</name>
</gene>
<name>A0ABU6XHQ2_9FABA</name>
<feature type="domain" description="DUF4283" evidence="2">
    <location>
        <begin position="100"/>
        <end position="152"/>
    </location>
</feature>
<dbReference type="EMBL" id="JASCZI010211923">
    <property type="protein sequence ID" value="MED6197569.1"/>
    <property type="molecule type" value="Genomic_DNA"/>
</dbReference>
<accession>A0ABU6XHQ2</accession>
<comment type="caution">
    <text evidence="3">The sequence shown here is derived from an EMBL/GenBank/DDBJ whole genome shotgun (WGS) entry which is preliminary data.</text>
</comment>
<proteinExistence type="predicted"/>
<feature type="compositionally biased region" description="Acidic residues" evidence="1">
    <location>
        <begin position="31"/>
        <end position="52"/>
    </location>
</feature>
<dbReference type="Proteomes" id="UP001341840">
    <property type="component" value="Unassembled WGS sequence"/>
</dbReference>
<reference evidence="3 4" key="1">
    <citation type="journal article" date="2023" name="Plants (Basel)">
        <title>Bridging the Gap: Combining Genomics and Transcriptomics Approaches to Understand Stylosanthes scabra, an Orphan Legume from the Brazilian Caatinga.</title>
        <authorList>
            <person name="Ferreira-Neto J.R.C."/>
            <person name="da Silva M.D."/>
            <person name="Binneck E."/>
            <person name="de Melo N.F."/>
            <person name="da Silva R.H."/>
            <person name="de Melo A.L.T.M."/>
            <person name="Pandolfi V."/>
            <person name="Bustamante F.O."/>
            <person name="Brasileiro-Vidal A.C."/>
            <person name="Benko-Iseppon A.M."/>
        </authorList>
    </citation>
    <scope>NUCLEOTIDE SEQUENCE [LARGE SCALE GENOMIC DNA]</scope>
    <source>
        <tissue evidence="3">Leaves</tissue>
    </source>
</reference>
<evidence type="ECO:0000259" key="2">
    <source>
        <dbReference type="Pfam" id="PF14111"/>
    </source>
</evidence>
<dbReference type="Pfam" id="PF14111">
    <property type="entry name" value="DUF4283"/>
    <property type="match status" value="1"/>
</dbReference>